<feature type="domain" description="TadE-like" evidence="2">
    <location>
        <begin position="13"/>
        <end position="55"/>
    </location>
</feature>
<keyword evidence="1" id="KW-0472">Membrane</keyword>
<dbReference type="AlphaFoldDB" id="A0A9X1NAS5"/>
<organism evidence="3 4">
    <name type="scientific">Kineosporia babensis</name>
    <dbReference type="NCBI Taxonomy" id="499548"/>
    <lineage>
        <taxon>Bacteria</taxon>
        <taxon>Bacillati</taxon>
        <taxon>Actinomycetota</taxon>
        <taxon>Actinomycetes</taxon>
        <taxon>Kineosporiales</taxon>
        <taxon>Kineosporiaceae</taxon>
        <taxon>Kineosporia</taxon>
    </lineage>
</organism>
<comment type="caution">
    <text evidence="3">The sequence shown here is derived from an EMBL/GenBank/DDBJ whole genome shotgun (WGS) entry which is preliminary data.</text>
</comment>
<sequence>MGSADPGRGADGGAVAVEFALVLPLLMLFLFGVIQYGYGLFQLQSFGAALTEVSRGASTGIGDCTDFDRLLGTAVSQNGISPAEVTDAKLEWLGSDGQVTSAPQRVLGQVRITATYRPFDLGIPLVPFPDTITRSSTTAVQGVLSSGLAGCLPIGASASSPG</sequence>
<reference evidence="3" key="1">
    <citation type="submission" date="2021-11" db="EMBL/GenBank/DDBJ databases">
        <title>Streptomyces corallinus and Kineosporia corallina sp. nov., two new coral-derived marine actinobacteria.</title>
        <authorList>
            <person name="Buangrab K."/>
            <person name="Sutthacheep M."/>
            <person name="Yeemin T."/>
            <person name="Harunari E."/>
            <person name="Igarashi Y."/>
            <person name="Sripreechasak P."/>
            <person name="Kanchanasin P."/>
            <person name="Tanasupawat S."/>
            <person name="Phongsopitanun W."/>
        </authorList>
    </citation>
    <scope>NUCLEOTIDE SEQUENCE</scope>
    <source>
        <strain evidence="3">JCM 31032</strain>
    </source>
</reference>
<name>A0A9X1NAS5_9ACTN</name>
<evidence type="ECO:0000313" key="3">
    <source>
        <dbReference type="EMBL" id="MCD5311527.1"/>
    </source>
</evidence>
<dbReference type="InterPro" id="IPR012495">
    <property type="entry name" value="TadE-like_dom"/>
</dbReference>
<protein>
    <submittedName>
        <fullName evidence="3">Pilus assembly protein</fullName>
    </submittedName>
</protein>
<dbReference type="EMBL" id="JAJOMB010000005">
    <property type="protein sequence ID" value="MCD5311527.1"/>
    <property type="molecule type" value="Genomic_DNA"/>
</dbReference>
<dbReference type="RefSeq" id="WP_231440806.1">
    <property type="nucleotide sequence ID" value="NZ_JAJOMB010000005.1"/>
</dbReference>
<keyword evidence="1" id="KW-1133">Transmembrane helix</keyword>
<dbReference type="Pfam" id="PF07811">
    <property type="entry name" value="TadE"/>
    <property type="match status" value="1"/>
</dbReference>
<evidence type="ECO:0000256" key="1">
    <source>
        <dbReference type="SAM" id="Phobius"/>
    </source>
</evidence>
<gene>
    <name evidence="3" type="ORF">LR394_11495</name>
</gene>
<evidence type="ECO:0000259" key="2">
    <source>
        <dbReference type="Pfam" id="PF07811"/>
    </source>
</evidence>
<feature type="transmembrane region" description="Helical" evidence="1">
    <location>
        <begin position="12"/>
        <end position="34"/>
    </location>
</feature>
<evidence type="ECO:0000313" key="4">
    <source>
        <dbReference type="Proteomes" id="UP001138997"/>
    </source>
</evidence>
<keyword evidence="1" id="KW-0812">Transmembrane</keyword>
<proteinExistence type="predicted"/>
<dbReference type="Proteomes" id="UP001138997">
    <property type="component" value="Unassembled WGS sequence"/>
</dbReference>
<accession>A0A9X1NAS5</accession>
<keyword evidence="4" id="KW-1185">Reference proteome</keyword>